<evidence type="ECO:0000256" key="5">
    <source>
        <dbReference type="ARBA" id="ARBA00051722"/>
    </source>
</evidence>
<evidence type="ECO:0000259" key="7">
    <source>
        <dbReference type="SMART" id="SM00226"/>
    </source>
</evidence>
<gene>
    <name evidence="8" type="ORF">SAMN04487959_10334</name>
</gene>
<sequence>MNFSRVLIVCTGNICRSPVAEALLKARLPHMTIESAGLGALVDHGIEPTARSLAEGDGLTVAEHKARQVTEDMILRADLVLVMSEGQRQAVAKLVPSATGKTMLFGRWLGQGGKGEEIPDPYRKSPEAFQHVHRQLVRAADSWASKL</sequence>
<dbReference type="InterPro" id="IPR023485">
    <property type="entry name" value="Ptyr_pPase"/>
</dbReference>
<dbReference type="SMART" id="SM00226">
    <property type="entry name" value="LMWPc"/>
    <property type="match status" value="1"/>
</dbReference>
<dbReference type="EMBL" id="FOPY01000003">
    <property type="protein sequence ID" value="SFH35367.1"/>
    <property type="molecule type" value="Genomic_DNA"/>
</dbReference>
<proteinExistence type="inferred from homology"/>
<dbReference type="InterPro" id="IPR050438">
    <property type="entry name" value="LMW_PTPase"/>
</dbReference>
<dbReference type="STRING" id="442341.SAMN04487959_10334"/>
<protein>
    <recommendedName>
        <fullName evidence="2">protein-tyrosine-phosphatase</fullName>
        <ecNumber evidence="2">3.1.3.48</ecNumber>
    </recommendedName>
</protein>
<evidence type="ECO:0000256" key="1">
    <source>
        <dbReference type="ARBA" id="ARBA00011063"/>
    </source>
</evidence>
<name>A0A1I2ZC07_9GAMM</name>
<dbReference type="PANTHER" id="PTHR11717">
    <property type="entry name" value="LOW MOLECULAR WEIGHT PROTEIN TYROSINE PHOSPHATASE"/>
    <property type="match status" value="1"/>
</dbReference>
<reference evidence="8 9" key="1">
    <citation type="submission" date="2016-10" db="EMBL/GenBank/DDBJ databases">
        <authorList>
            <person name="de Groot N.N."/>
        </authorList>
    </citation>
    <scope>NUCLEOTIDE SEQUENCE [LARGE SCALE GENOMIC DNA]</scope>
    <source>
        <strain evidence="8 9">CGMCC 1.6848</strain>
    </source>
</reference>
<dbReference type="AlphaFoldDB" id="A0A1I2ZC07"/>
<dbReference type="RefSeq" id="WP_092843778.1">
    <property type="nucleotide sequence ID" value="NZ_FOPY01000003.1"/>
</dbReference>
<dbReference type="Pfam" id="PF01451">
    <property type="entry name" value="LMWPc"/>
    <property type="match status" value="1"/>
</dbReference>
<evidence type="ECO:0000256" key="2">
    <source>
        <dbReference type="ARBA" id="ARBA00013064"/>
    </source>
</evidence>
<dbReference type="PANTHER" id="PTHR11717:SF31">
    <property type="entry name" value="LOW MOLECULAR WEIGHT PROTEIN-TYROSINE-PHOSPHATASE ETP-RELATED"/>
    <property type="match status" value="1"/>
</dbReference>
<dbReference type="PRINTS" id="PR00719">
    <property type="entry name" value="LMWPTPASE"/>
</dbReference>
<evidence type="ECO:0000256" key="6">
    <source>
        <dbReference type="PIRSR" id="PIRSR617867-1"/>
    </source>
</evidence>
<dbReference type="InterPro" id="IPR017867">
    <property type="entry name" value="Tyr_phospatase_low_mol_wt"/>
</dbReference>
<dbReference type="SUPFAM" id="SSF52788">
    <property type="entry name" value="Phosphotyrosine protein phosphatases I"/>
    <property type="match status" value="1"/>
</dbReference>
<feature type="active site" description="Proton donor" evidence="6">
    <location>
        <position position="120"/>
    </location>
</feature>
<dbReference type="GO" id="GO:0004725">
    <property type="term" value="F:protein tyrosine phosphatase activity"/>
    <property type="evidence" value="ECO:0007669"/>
    <property type="project" value="UniProtKB-EC"/>
</dbReference>
<dbReference type="CDD" id="cd16343">
    <property type="entry name" value="LMWPTP"/>
    <property type="match status" value="1"/>
</dbReference>
<keyword evidence="4" id="KW-0904">Protein phosphatase</keyword>
<dbReference type="Proteomes" id="UP000199040">
    <property type="component" value="Unassembled WGS sequence"/>
</dbReference>
<evidence type="ECO:0000313" key="9">
    <source>
        <dbReference type="Proteomes" id="UP000199040"/>
    </source>
</evidence>
<evidence type="ECO:0000256" key="4">
    <source>
        <dbReference type="ARBA" id="ARBA00022912"/>
    </source>
</evidence>
<evidence type="ECO:0000256" key="3">
    <source>
        <dbReference type="ARBA" id="ARBA00022801"/>
    </source>
</evidence>
<keyword evidence="3" id="KW-0378">Hydrolase</keyword>
<comment type="similarity">
    <text evidence="1">Belongs to the low molecular weight phosphotyrosine protein phosphatase family.</text>
</comment>
<accession>A0A1I2ZC07</accession>
<dbReference type="InterPro" id="IPR036196">
    <property type="entry name" value="Ptyr_pPase_sf"/>
</dbReference>
<dbReference type="EC" id="3.1.3.48" evidence="2"/>
<evidence type="ECO:0000313" key="8">
    <source>
        <dbReference type="EMBL" id="SFH35367.1"/>
    </source>
</evidence>
<dbReference type="Gene3D" id="3.40.50.2300">
    <property type="match status" value="1"/>
</dbReference>
<feature type="active site" description="Nucleophile" evidence="6">
    <location>
        <position position="10"/>
    </location>
</feature>
<feature type="active site" evidence="6">
    <location>
        <position position="16"/>
    </location>
</feature>
<comment type="catalytic activity">
    <reaction evidence="5">
        <text>O-phospho-L-tyrosyl-[protein] + H2O = L-tyrosyl-[protein] + phosphate</text>
        <dbReference type="Rhea" id="RHEA:10684"/>
        <dbReference type="Rhea" id="RHEA-COMP:10136"/>
        <dbReference type="Rhea" id="RHEA-COMP:20101"/>
        <dbReference type="ChEBI" id="CHEBI:15377"/>
        <dbReference type="ChEBI" id="CHEBI:43474"/>
        <dbReference type="ChEBI" id="CHEBI:46858"/>
        <dbReference type="ChEBI" id="CHEBI:61978"/>
        <dbReference type="EC" id="3.1.3.48"/>
    </reaction>
</comment>
<organism evidence="8 9">
    <name type="scientific">Modicisalibacter xianhensis</name>
    <dbReference type="NCBI Taxonomy" id="442341"/>
    <lineage>
        <taxon>Bacteria</taxon>
        <taxon>Pseudomonadati</taxon>
        <taxon>Pseudomonadota</taxon>
        <taxon>Gammaproteobacteria</taxon>
        <taxon>Oceanospirillales</taxon>
        <taxon>Halomonadaceae</taxon>
        <taxon>Modicisalibacter</taxon>
    </lineage>
</organism>
<feature type="domain" description="Phosphotyrosine protein phosphatase I" evidence="7">
    <location>
        <begin position="4"/>
        <end position="146"/>
    </location>
</feature>
<keyword evidence="9" id="KW-1185">Reference proteome</keyword>